<evidence type="ECO:0000313" key="1">
    <source>
        <dbReference type="EMBL" id="WHY53363.1"/>
    </source>
</evidence>
<evidence type="ECO:0008006" key="3">
    <source>
        <dbReference type="Google" id="ProtNLM"/>
    </source>
</evidence>
<sequence>MIAFKLWHVFYITLSYNSTVHINNIYLHSADLYCAKAQRQQQFFTVAKAKRQLQMFSVAKAKRQQQLRQGKIDL</sequence>
<dbReference type="RefSeq" id="WP_283871711.1">
    <property type="nucleotide sequence ID" value="NZ_CP126101.1"/>
</dbReference>
<dbReference type="EMBL" id="CP126101">
    <property type="protein sequence ID" value="WHY53363.1"/>
    <property type="molecule type" value="Genomic_DNA"/>
</dbReference>
<dbReference type="Proteomes" id="UP001178322">
    <property type="component" value="Chromosome"/>
</dbReference>
<reference evidence="1" key="1">
    <citation type="submission" date="2023-05" db="EMBL/GenBank/DDBJ databases">
        <title>Comparative genomics of Bacillaceae isolates and their secondary metabolite potential.</title>
        <authorList>
            <person name="Song L."/>
            <person name="Nielsen L.J."/>
            <person name="Mohite O."/>
            <person name="Xu X."/>
            <person name="Weber T."/>
            <person name="Kovacs A.T."/>
        </authorList>
    </citation>
    <scope>NUCLEOTIDE SEQUENCE</scope>
    <source>
        <strain evidence="1">LY1</strain>
    </source>
</reference>
<evidence type="ECO:0000313" key="2">
    <source>
        <dbReference type="Proteomes" id="UP001178322"/>
    </source>
</evidence>
<protein>
    <recommendedName>
        <fullName evidence="3">Secreted protein</fullName>
    </recommendedName>
</protein>
<name>A0AAX3WZK6_9BACI</name>
<proteinExistence type="predicted"/>
<gene>
    <name evidence="1" type="ORF">QNH24_09050</name>
</gene>
<dbReference type="AlphaFoldDB" id="A0AAX3WZK6"/>
<organism evidence="1 2">
    <name type="scientific">Lysinibacillus pakistanensis</name>
    <dbReference type="NCBI Taxonomy" id="759811"/>
    <lineage>
        <taxon>Bacteria</taxon>
        <taxon>Bacillati</taxon>
        <taxon>Bacillota</taxon>
        <taxon>Bacilli</taxon>
        <taxon>Bacillales</taxon>
        <taxon>Bacillaceae</taxon>
        <taxon>Lysinibacillus</taxon>
    </lineage>
</organism>
<accession>A0AAX3WZK6</accession>